<gene>
    <name evidence="3" type="ORF">Sjap_016627</name>
</gene>
<sequence length="229" mass="25538">MASSSITETDSKMNVKVIDEYRIAPPPASSPPKTSLPLTLFDVFWTDFPPMKRLMFFQLHIESKQHFFETVLPNIKNSLSLALQHFYPFAGHLIKTPSTDFIKPAIIYSDGDSVAFAVAESNSDFEHLTSYGARDTKEYSLLIPSLVSKSEFFSPLMAIQVTSSLTPHVYVLVSVLGLLTTMWLQMERFSINSSSVGLPLASSDSMNKRTYRSSTDQSLRILMGSVCCT</sequence>
<dbReference type="EMBL" id="JBBNAE010000006">
    <property type="protein sequence ID" value="KAK9117680.1"/>
    <property type="molecule type" value="Genomic_DNA"/>
</dbReference>
<dbReference type="Pfam" id="PF02458">
    <property type="entry name" value="Transferase"/>
    <property type="match status" value="1"/>
</dbReference>
<dbReference type="PANTHER" id="PTHR31625">
    <property type="match status" value="1"/>
</dbReference>
<keyword evidence="1" id="KW-0808">Transferase</keyword>
<evidence type="ECO:0000256" key="2">
    <source>
        <dbReference type="ARBA" id="ARBA00023315"/>
    </source>
</evidence>
<evidence type="ECO:0000256" key="1">
    <source>
        <dbReference type="ARBA" id="ARBA00022679"/>
    </source>
</evidence>
<dbReference type="Gene3D" id="3.30.559.10">
    <property type="entry name" value="Chloramphenicol acetyltransferase-like domain"/>
    <property type="match status" value="1"/>
</dbReference>
<evidence type="ECO:0000313" key="4">
    <source>
        <dbReference type="Proteomes" id="UP001417504"/>
    </source>
</evidence>
<organism evidence="3 4">
    <name type="scientific">Stephania japonica</name>
    <dbReference type="NCBI Taxonomy" id="461633"/>
    <lineage>
        <taxon>Eukaryota</taxon>
        <taxon>Viridiplantae</taxon>
        <taxon>Streptophyta</taxon>
        <taxon>Embryophyta</taxon>
        <taxon>Tracheophyta</taxon>
        <taxon>Spermatophyta</taxon>
        <taxon>Magnoliopsida</taxon>
        <taxon>Ranunculales</taxon>
        <taxon>Menispermaceae</taxon>
        <taxon>Menispermoideae</taxon>
        <taxon>Cissampelideae</taxon>
        <taxon>Stephania</taxon>
    </lineage>
</organism>
<dbReference type="Proteomes" id="UP001417504">
    <property type="component" value="Unassembled WGS sequence"/>
</dbReference>
<keyword evidence="4" id="KW-1185">Reference proteome</keyword>
<comment type="caution">
    <text evidence="3">The sequence shown here is derived from an EMBL/GenBank/DDBJ whole genome shotgun (WGS) entry which is preliminary data.</text>
</comment>
<evidence type="ECO:0000313" key="3">
    <source>
        <dbReference type="EMBL" id="KAK9117680.1"/>
    </source>
</evidence>
<dbReference type="InterPro" id="IPR023213">
    <property type="entry name" value="CAT-like_dom_sf"/>
</dbReference>
<proteinExistence type="predicted"/>
<dbReference type="AlphaFoldDB" id="A0AAP0ILX6"/>
<dbReference type="InterPro" id="IPR051504">
    <property type="entry name" value="Plant_metabolite_acyltrans"/>
</dbReference>
<reference evidence="3 4" key="1">
    <citation type="submission" date="2024-01" db="EMBL/GenBank/DDBJ databases">
        <title>Genome assemblies of Stephania.</title>
        <authorList>
            <person name="Yang L."/>
        </authorList>
    </citation>
    <scope>NUCLEOTIDE SEQUENCE [LARGE SCALE GENOMIC DNA]</scope>
    <source>
        <strain evidence="3">QJT</strain>
        <tissue evidence="3">Leaf</tissue>
    </source>
</reference>
<dbReference type="GO" id="GO:0016747">
    <property type="term" value="F:acyltransferase activity, transferring groups other than amino-acyl groups"/>
    <property type="evidence" value="ECO:0007669"/>
    <property type="project" value="UniProtKB-ARBA"/>
</dbReference>
<protein>
    <submittedName>
        <fullName evidence="3">Uncharacterized protein</fullName>
    </submittedName>
</protein>
<accession>A0AAP0ILX6</accession>
<keyword evidence="2" id="KW-0012">Acyltransferase</keyword>
<name>A0AAP0ILX6_9MAGN</name>